<proteinExistence type="predicted"/>
<dbReference type="RefSeq" id="WP_085784045.1">
    <property type="nucleotide sequence ID" value="NZ_CP008743.1"/>
</dbReference>
<dbReference type="InterPro" id="IPR022211">
    <property type="entry name" value="PHBC_N"/>
</dbReference>
<dbReference type="EMBL" id="CP008743">
    <property type="protein sequence ID" value="ARN84601.1"/>
    <property type="molecule type" value="Genomic_DNA"/>
</dbReference>
<dbReference type="Pfam" id="PF07167">
    <property type="entry name" value="PhaC_N"/>
    <property type="match status" value="1"/>
</dbReference>
<keyword evidence="2" id="KW-0012">Acyltransferase</keyword>
<dbReference type="AlphaFoldDB" id="A0A1W6N4A3"/>
<name>A0A1W6N4A3_9PROT</name>
<dbReference type="PANTHER" id="PTHR36837">
    <property type="entry name" value="POLY(3-HYDROXYALKANOATE) POLYMERASE SUBUNIT PHAC"/>
    <property type="match status" value="1"/>
</dbReference>
<dbReference type="Pfam" id="PF12551">
    <property type="entry name" value="PHBC_N"/>
    <property type="match status" value="1"/>
</dbReference>
<evidence type="ECO:0000256" key="2">
    <source>
        <dbReference type="ARBA" id="ARBA00023315"/>
    </source>
</evidence>
<dbReference type="STRING" id="1414854.GQ61_03920"/>
<feature type="domain" description="Poly-beta-hydroxybutyrate polymerase N-terminal" evidence="3">
    <location>
        <begin position="99"/>
        <end position="266"/>
    </location>
</feature>
<accession>A0A1W6N4A3</accession>
<dbReference type="InterPro" id="IPR029058">
    <property type="entry name" value="AB_hydrolase_fold"/>
</dbReference>
<keyword evidence="1" id="KW-0808">Transferase</keyword>
<reference evidence="5 6" key="1">
    <citation type="submission" date="2014-06" db="EMBL/GenBank/DDBJ databases">
        <title>The genome of the endonuclear symbiont Nucleicultrix amoebiphila.</title>
        <authorList>
            <person name="Schulz F."/>
            <person name="Horn M."/>
        </authorList>
    </citation>
    <scope>NUCLEOTIDE SEQUENCE [LARGE SCALE GENOMIC DNA]</scope>
    <source>
        <strain evidence="5 6">FS5</strain>
    </source>
</reference>
<dbReference type="GO" id="GO:0042619">
    <property type="term" value="P:poly-hydroxybutyrate biosynthetic process"/>
    <property type="evidence" value="ECO:0007669"/>
    <property type="project" value="InterPro"/>
</dbReference>
<keyword evidence="6" id="KW-1185">Reference proteome</keyword>
<evidence type="ECO:0000313" key="6">
    <source>
        <dbReference type="Proteomes" id="UP000237351"/>
    </source>
</evidence>
<evidence type="ECO:0000313" key="5">
    <source>
        <dbReference type="EMBL" id="ARN84601.1"/>
    </source>
</evidence>
<evidence type="ECO:0000256" key="1">
    <source>
        <dbReference type="ARBA" id="ARBA00022679"/>
    </source>
</evidence>
<evidence type="ECO:0000259" key="4">
    <source>
        <dbReference type="Pfam" id="PF12551"/>
    </source>
</evidence>
<dbReference type="PANTHER" id="PTHR36837:SF5">
    <property type="entry name" value="POLY-3-HYDROXYBUTYRATE SYNTHASE"/>
    <property type="match status" value="1"/>
</dbReference>
<dbReference type="GO" id="GO:0016746">
    <property type="term" value="F:acyltransferase activity"/>
    <property type="evidence" value="ECO:0007669"/>
    <property type="project" value="UniProtKB-KW"/>
</dbReference>
<protein>
    <recommendedName>
        <fullName evidence="7">Poly-beta-hydroxybutyrate polymerase</fullName>
    </recommendedName>
</protein>
<evidence type="ECO:0000259" key="3">
    <source>
        <dbReference type="Pfam" id="PF07167"/>
    </source>
</evidence>
<sequence>MKENNLAQKVNEEERSLTDGYNEYYAWLDQLFYQSIGKLTFSLSPASITLAFCDWIIHLASSPGKQVALSAQALELLKRYQCVLRGDQEDKKCQYYLTDKRFKDSAWQKAPYKYYQQAFLYVEDWWKNAACAPGTSEHHRDVIDFTLRQMLNFFSPTNFPFTNPEVLSTTIEQMGMNLFRGYKYFLKDLSKSLLGEPPESLQKFKAGRDVAITPGKVIYRNNLIELIQYSPSTKEVYAEPILFVPAWIMKYYILDLSPQNSLVKYMVDKGHTVFMISWKNPMQEDRDLSFEDYIQLGIMDALKVIKDICPKTSIHAAGYCLGGTLLTMAAAYLSRYNHQQLKTVTLFAAQTDFTEAGEILLFVDESQINFLKKIMKQQGYLDKPQLKGTFQMLKSTDLIWSYMLRNYLLGVRKEPSDLMAWNADETRLPYRMHMQYLKNIYLKNDLAEGRFKVNQKPVAIQDVAVPIFCVATVKDHISPWQSVHKIHLLADTDVTFVLTSGGHNVGIVSNPDHPKAAYQIKTTPRNEVYLSPDRWEALAPHKKGSWWLAWQEWIAQASSTKKVMARPAGNKNYKAIENSPGTYIYQT</sequence>
<dbReference type="SUPFAM" id="SSF53474">
    <property type="entry name" value="alpha/beta-Hydrolases"/>
    <property type="match status" value="1"/>
</dbReference>
<gene>
    <name evidence="5" type="ORF">GQ61_03920</name>
</gene>
<dbReference type="Proteomes" id="UP000237351">
    <property type="component" value="Chromosome"/>
</dbReference>
<dbReference type="KEGG" id="naf:GQ61_03920"/>
<dbReference type="InterPro" id="IPR010941">
    <property type="entry name" value="PhaC_N"/>
</dbReference>
<evidence type="ECO:0008006" key="7">
    <source>
        <dbReference type="Google" id="ProtNLM"/>
    </source>
</evidence>
<dbReference type="Gene3D" id="3.40.50.1820">
    <property type="entry name" value="alpha/beta hydrolase"/>
    <property type="match status" value="1"/>
</dbReference>
<organism evidence="5 6">
    <name type="scientific">Candidatus Nucleicultrix amoebiphila FS5</name>
    <dbReference type="NCBI Taxonomy" id="1414854"/>
    <lineage>
        <taxon>Bacteria</taxon>
        <taxon>Pseudomonadati</taxon>
        <taxon>Pseudomonadota</taxon>
        <taxon>Alphaproteobacteria</taxon>
        <taxon>Holosporales</taxon>
        <taxon>Candidatus Nucleicultricaceae</taxon>
        <taxon>Candidatus Nucleicultrix</taxon>
    </lineage>
</organism>
<dbReference type="InterPro" id="IPR051321">
    <property type="entry name" value="PHA/PHB_synthase"/>
</dbReference>
<dbReference type="OrthoDB" id="7208816at2"/>
<feature type="domain" description="Poly-beta-hydroxybutyrate polymerase N-terminal" evidence="4">
    <location>
        <begin position="26"/>
        <end position="65"/>
    </location>
</feature>